<gene>
    <name evidence="1" type="ORF">L6452_20922</name>
</gene>
<name>A0ACB9BDI8_ARCLA</name>
<keyword evidence="2" id="KW-1185">Reference proteome</keyword>
<evidence type="ECO:0000313" key="2">
    <source>
        <dbReference type="Proteomes" id="UP001055879"/>
    </source>
</evidence>
<accession>A0ACB9BDI8</accession>
<reference evidence="1 2" key="2">
    <citation type="journal article" date="2022" name="Mol. Ecol. Resour.">
        <title>The genomes of chicory, endive, great burdock and yacon provide insights into Asteraceae paleo-polyploidization history and plant inulin production.</title>
        <authorList>
            <person name="Fan W."/>
            <person name="Wang S."/>
            <person name="Wang H."/>
            <person name="Wang A."/>
            <person name="Jiang F."/>
            <person name="Liu H."/>
            <person name="Zhao H."/>
            <person name="Xu D."/>
            <person name="Zhang Y."/>
        </authorList>
    </citation>
    <scope>NUCLEOTIDE SEQUENCE [LARGE SCALE GENOMIC DNA]</scope>
    <source>
        <strain evidence="2">cv. Niubang</strain>
    </source>
</reference>
<reference evidence="2" key="1">
    <citation type="journal article" date="2022" name="Mol. Ecol. Resour.">
        <title>The genomes of chicory, endive, great burdock and yacon provide insights into Asteraceae palaeo-polyploidization history and plant inulin production.</title>
        <authorList>
            <person name="Fan W."/>
            <person name="Wang S."/>
            <person name="Wang H."/>
            <person name="Wang A."/>
            <person name="Jiang F."/>
            <person name="Liu H."/>
            <person name="Zhao H."/>
            <person name="Xu D."/>
            <person name="Zhang Y."/>
        </authorList>
    </citation>
    <scope>NUCLEOTIDE SEQUENCE [LARGE SCALE GENOMIC DNA]</scope>
    <source>
        <strain evidence="2">cv. Niubang</strain>
    </source>
</reference>
<comment type="caution">
    <text evidence="1">The sequence shown here is derived from an EMBL/GenBank/DDBJ whole genome shotgun (WGS) entry which is preliminary data.</text>
</comment>
<evidence type="ECO:0000313" key="1">
    <source>
        <dbReference type="EMBL" id="KAI3720015.1"/>
    </source>
</evidence>
<sequence>MKKIQPKKIKGGIITMPFIFANEIGEKLAVVGFQTNMISYLTQQLHMPMTKAANTLTNFGGTASLTPLLGAFIADSFAGRFWTITIASIIYQIGLISLTLSAVLPKLRPPPCKNGEICQEANTGQVAILYISLLLTAVGSGGIRPCVVAFGADQFDGTDEKQKTSTWKFFNWYYFSMGASMLVAVTVIVYIQDNIGWGWGLGVPSIAMTVSIVTFVIGYPLYRNLNPAGSPFTRLIQVCVAAYKKRNLPMVSDHKLLYENEELDASISVSGKLLHTKQMKFLDKAAIVTKEEYAKLQSNPNLWRLNTVHRVEELKSVIRMGPIWASGILLITAYAQQSTFSLQQAKTMNRSLTESFQIPAGSMTVFTLISMLTTIVFYDRVFVPITRKLTGLERGISFLSRMGIGLAISVLATLVAGFIEIKRKNAAFAHGLTYKPHETIPISVFWLVPQYSLHGVAETFMSIGHLEFFYDQAPESMRSTATALFWVSIAGGNYVSTLLVMMVHKLSAGRDGSNWLPDDNLNTGKLENFYWLITLLQVLNLIYYLFCAKFYTFKPIQVAHKQDGSKNDGIELGNNDEFPKLDFFRRFSGSGLDESVWFGGSGLRRRNSFIQTPSYIPRFRERQSPVATGHSAPATATSSQMFILVIISLSGFNTTAVLAVDC</sequence>
<dbReference type="Proteomes" id="UP001055879">
    <property type="component" value="Linkage Group LG06"/>
</dbReference>
<dbReference type="EMBL" id="CM042052">
    <property type="protein sequence ID" value="KAI3720015.1"/>
    <property type="molecule type" value="Genomic_DNA"/>
</dbReference>
<organism evidence="1 2">
    <name type="scientific">Arctium lappa</name>
    <name type="common">Greater burdock</name>
    <name type="synonym">Lappa major</name>
    <dbReference type="NCBI Taxonomy" id="4217"/>
    <lineage>
        <taxon>Eukaryota</taxon>
        <taxon>Viridiplantae</taxon>
        <taxon>Streptophyta</taxon>
        <taxon>Embryophyta</taxon>
        <taxon>Tracheophyta</taxon>
        <taxon>Spermatophyta</taxon>
        <taxon>Magnoliopsida</taxon>
        <taxon>eudicotyledons</taxon>
        <taxon>Gunneridae</taxon>
        <taxon>Pentapetalae</taxon>
        <taxon>asterids</taxon>
        <taxon>campanulids</taxon>
        <taxon>Asterales</taxon>
        <taxon>Asteraceae</taxon>
        <taxon>Carduoideae</taxon>
        <taxon>Cardueae</taxon>
        <taxon>Arctiinae</taxon>
        <taxon>Arctium</taxon>
    </lineage>
</organism>
<proteinExistence type="predicted"/>
<protein>
    <submittedName>
        <fullName evidence="1">Uncharacterized protein</fullName>
    </submittedName>
</protein>